<evidence type="ECO:0000313" key="1">
    <source>
        <dbReference type="EMBL" id="OIQ70231.1"/>
    </source>
</evidence>
<organism evidence="1">
    <name type="scientific">mine drainage metagenome</name>
    <dbReference type="NCBI Taxonomy" id="410659"/>
    <lineage>
        <taxon>unclassified sequences</taxon>
        <taxon>metagenomes</taxon>
        <taxon>ecological metagenomes</taxon>
    </lineage>
</organism>
<gene>
    <name evidence="1" type="ORF">GALL_481560</name>
</gene>
<reference evidence="1" key="1">
    <citation type="submission" date="2016-10" db="EMBL/GenBank/DDBJ databases">
        <title>Sequence of Gallionella enrichment culture.</title>
        <authorList>
            <person name="Poehlein A."/>
            <person name="Muehling M."/>
            <person name="Daniel R."/>
        </authorList>
    </citation>
    <scope>NUCLEOTIDE SEQUENCE</scope>
</reference>
<name>A0A1J5PR68_9ZZZZ</name>
<proteinExistence type="predicted"/>
<accession>A0A1J5PR68</accession>
<dbReference type="EMBL" id="MLJW01004301">
    <property type="protein sequence ID" value="OIQ70231.1"/>
    <property type="molecule type" value="Genomic_DNA"/>
</dbReference>
<dbReference type="AlphaFoldDB" id="A0A1J5PR68"/>
<sequence length="392" mass="43555">MHSGAEDIGRGVIDGAADGNGVETFRQIGWNRIGRSEGGAFRGTVTVDDPGLWQCLKCASNVGHRKGFAADEQLAQPIKMHRVGIDHGIEECGSEPGCIDRVALDAALQTLRRRQIFVVQHAHSAIEQRAPDFQRGSVETQRRCVQHARALIQAHEVCVHDKTQNGAVADLDSLGGSGGAGCVHDVGQRQGIAALRRNSGECLDKVVRLVQQQRRHRRIECVAMLRARHDDTGARIGQHECDPFRWIGRIQREIGGTGLEDAEKRDDTFDAAAECHAGRRARPNASRQQPVTERVGLFFEFTIVDCFRTLYQRWSGATTYHLLCEYTMHSQRRIGRSRRWIPCGKLFALFRARTGYIACKGVRVGDEDSSAVRQRREHGIGLIVSKQADRVA</sequence>
<dbReference type="AntiFam" id="ANF00178">
    <property type="entry name" value="Shadow ORF (opposite dhbF)"/>
</dbReference>
<protein>
    <submittedName>
        <fullName evidence="1">Uncharacterized protein</fullName>
    </submittedName>
</protein>
<comment type="caution">
    <text evidence="1">The sequence shown here is derived from an EMBL/GenBank/DDBJ whole genome shotgun (WGS) entry which is preliminary data.</text>
</comment>